<accession>A0A395NM29</accession>
<evidence type="ECO:0000256" key="6">
    <source>
        <dbReference type="SAM" id="Phobius"/>
    </source>
</evidence>
<evidence type="ECO:0000256" key="3">
    <source>
        <dbReference type="ARBA" id="ARBA00022989"/>
    </source>
</evidence>
<keyword evidence="2 6" id="KW-0812">Transmembrane</keyword>
<protein>
    <recommendedName>
        <fullName evidence="7">MARVEL domain-containing protein</fullName>
    </recommendedName>
</protein>
<comment type="subcellular location">
    <subcellularLocation>
        <location evidence="1">Membrane</location>
        <topology evidence="1">Multi-pass membrane protein</topology>
    </subcellularLocation>
</comment>
<evidence type="ECO:0000256" key="4">
    <source>
        <dbReference type="ARBA" id="ARBA00023136"/>
    </source>
</evidence>
<dbReference type="STRING" id="490622.A0A395NM29"/>
<dbReference type="Proteomes" id="UP000266272">
    <property type="component" value="Unassembled WGS sequence"/>
</dbReference>
<name>A0A395NM29_TRIAR</name>
<proteinExistence type="predicted"/>
<feature type="transmembrane region" description="Helical" evidence="6">
    <location>
        <begin position="84"/>
        <end position="106"/>
    </location>
</feature>
<feature type="transmembrane region" description="Helical" evidence="6">
    <location>
        <begin position="126"/>
        <end position="144"/>
    </location>
</feature>
<dbReference type="InterPro" id="IPR008253">
    <property type="entry name" value="Marvel"/>
</dbReference>
<gene>
    <name evidence="8" type="ORF">TARUN_5143</name>
</gene>
<evidence type="ECO:0000256" key="2">
    <source>
        <dbReference type="ARBA" id="ARBA00022692"/>
    </source>
</evidence>
<evidence type="ECO:0000256" key="1">
    <source>
        <dbReference type="ARBA" id="ARBA00004141"/>
    </source>
</evidence>
<keyword evidence="9" id="KW-1185">Reference proteome</keyword>
<evidence type="ECO:0000259" key="7">
    <source>
        <dbReference type="Pfam" id="PF01284"/>
    </source>
</evidence>
<keyword evidence="4 6" id="KW-0472">Membrane</keyword>
<organism evidence="8 9">
    <name type="scientific">Trichoderma arundinaceum</name>
    <dbReference type="NCBI Taxonomy" id="490622"/>
    <lineage>
        <taxon>Eukaryota</taxon>
        <taxon>Fungi</taxon>
        <taxon>Dikarya</taxon>
        <taxon>Ascomycota</taxon>
        <taxon>Pezizomycotina</taxon>
        <taxon>Sordariomycetes</taxon>
        <taxon>Hypocreomycetidae</taxon>
        <taxon>Hypocreales</taxon>
        <taxon>Hypocreaceae</taxon>
        <taxon>Trichoderma</taxon>
    </lineage>
</organism>
<comment type="caution">
    <text evidence="8">The sequence shown here is derived from an EMBL/GenBank/DDBJ whole genome shotgun (WGS) entry which is preliminary data.</text>
</comment>
<evidence type="ECO:0000313" key="9">
    <source>
        <dbReference type="Proteomes" id="UP000266272"/>
    </source>
</evidence>
<feature type="domain" description="MARVEL" evidence="7">
    <location>
        <begin position="17"/>
        <end position="143"/>
    </location>
</feature>
<sequence>MAIGSDLHNVALRGASLFCYVMTWISAIIVTGLVGNFLERFSNRGVDIVYMEVILTSMRQAVITMVVYLVGMIAPCLPKYGGHLAPLHLIFSYLWLTAFIFAAQDWSHHRCRNSLPRAGLCGRKHAIEAFNFLAFFFILCNLIIEGLLFRAHRRTVAAGPTHHISKERPASGVSADTGTTAPPPPAPVAQPAVNNGTTAV</sequence>
<evidence type="ECO:0000313" key="8">
    <source>
        <dbReference type="EMBL" id="RFU77098.1"/>
    </source>
</evidence>
<dbReference type="OrthoDB" id="20872at2759"/>
<dbReference type="PANTHER" id="PTHR39608">
    <property type="entry name" value="INTEGRAL MEMBRANE PROTEIN (AFU_ORTHOLOGUE AFUA_5G08640)"/>
    <property type="match status" value="1"/>
</dbReference>
<keyword evidence="3 6" id="KW-1133">Transmembrane helix</keyword>
<dbReference type="GO" id="GO:0016020">
    <property type="term" value="C:membrane"/>
    <property type="evidence" value="ECO:0007669"/>
    <property type="project" value="UniProtKB-SubCell"/>
</dbReference>
<feature type="transmembrane region" description="Helical" evidence="6">
    <location>
        <begin position="58"/>
        <end position="77"/>
    </location>
</feature>
<evidence type="ECO:0000256" key="5">
    <source>
        <dbReference type="SAM" id="MobiDB-lite"/>
    </source>
</evidence>
<reference evidence="8 9" key="1">
    <citation type="journal article" date="2018" name="PLoS Pathog.">
        <title>Evolution of structural diversity of trichothecenes, a family of toxins produced by plant pathogenic and entomopathogenic fungi.</title>
        <authorList>
            <person name="Proctor R.H."/>
            <person name="McCormick S.P."/>
            <person name="Kim H.S."/>
            <person name="Cardoza R.E."/>
            <person name="Stanley A.M."/>
            <person name="Lindo L."/>
            <person name="Kelly A."/>
            <person name="Brown D.W."/>
            <person name="Lee T."/>
            <person name="Vaughan M.M."/>
            <person name="Alexander N.J."/>
            <person name="Busman M."/>
            <person name="Gutierrez S."/>
        </authorList>
    </citation>
    <scope>NUCLEOTIDE SEQUENCE [LARGE SCALE GENOMIC DNA]</scope>
    <source>
        <strain evidence="8 9">IBT 40837</strain>
    </source>
</reference>
<dbReference type="EMBL" id="PXOA01000305">
    <property type="protein sequence ID" value="RFU77098.1"/>
    <property type="molecule type" value="Genomic_DNA"/>
</dbReference>
<dbReference type="AlphaFoldDB" id="A0A395NM29"/>
<feature type="region of interest" description="Disordered" evidence="5">
    <location>
        <begin position="160"/>
        <end position="200"/>
    </location>
</feature>
<feature type="transmembrane region" description="Helical" evidence="6">
    <location>
        <begin position="17"/>
        <end position="38"/>
    </location>
</feature>
<dbReference type="PANTHER" id="PTHR39608:SF2">
    <property type="entry name" value="MARVEL DOMAIN-CONTAINING PROTEIN"/>
    <property type="match status" value="1"/>
</dbReference>
<dbReference type="Pfam" id="PF01284">
    <property type="entry name" value="MARVEL"/>
    <property type="match status" value="1"/>
</dbReference>